<evidence type="ECO:0000256" key="1">
    <source>
        <dbReference type="SAM" id="Phobius"/>
    </source>
</evidence>
<name>A0A7E4VHM6_PANRE</name>
<evidence type="ECO:0000313" key="2">
    <source>
        <dbReference type="Proteomes" id="UP000492821"/>
    </source>
</evidence>
<keyword evidence="1" id="KW-0472">Membrane</keyword>
<reference evidence="3" key="2">
    <citation type="submission" date="2020-10" db="UniProtKB">
        <authorList>
            <consortium name="WormBaseParasite"/>
        </authorList>
    </citation>
    <scope>IDENTIFICATION</scope>
</reference>
<sequence>MSEERVNLPPACYSTSVLPISVLPAKHHFPQKAAMSVTKAFLMLVFVGLVVSILAIGRNSAKKVKPVPDSIDNLAAANLTKRPLNLYITANGVHAEVKEFQLDDGLSYTLTKPPFGIKWRTSLIISTKKQQIYTAQRPNLLQMCAAAGLHTFLAINQTSSPMHPVLNFVSKLNPVELGERWVLLIDDTAAPLSEDDLQLASDLGLEAIVFLEIGGGQKVATPLGITKPVLLISDAKITKTTKSSVAGLVNAQKVQLKDDNIDDPEAVMQVLQNFFDLLHPR</sequence>
<feature type="transmembrane region" description="Helical" evidence="1">
    <location>
        <begin position="33"/>
        <end position="56"/>
    </location>
</feature>
<keyword evidence="1" id="KW-1133">Transmembrane helix</keyword>
<protein>
    <submittedName>
        <fullName evidence="3">DUF3616 domain-containing protein</fullName>
    </submittedName>
</protein>
<dbReference type="Proteomes" id="UP000492821">
    <property type="component" value="Unassembled WGS sequence"/>
</dbReference>
<keyword evidence="1" id="KW-0812">Transmembrane</keyword>
<dbReference type="WBParaSite" id="Pan_g21065.t1">
    <property type="protein sequence ID" value="Pan_g21065.t1"/>
    <property type="gene ID" value="Pan_g21065"/>
</dbReference>
<evidence type="ECO:0000313" key="3">
    <source>
        <dbReference type="WBParaSite" id="Pan_g21065.t1"/>
    </source>
</evidence>
<accession>A0A7E4VHM6</accession>
<dbReference type="AlphaFoldDB" id="A0A7E4VHM6"/>
<proteinExistence type="predicted"/>
<keyword evidence="2" id="KW-1185">Reference proteome</keyword>
<organism evidence="2 3">
    <name type="scientific">Panagrellus redivivus</name>
    <name type="common">Microworm</name>
    <dbReference type="NCBI Taxonomy" id="6233"/>
    <lineage>
        <taxon>Eukaryota</taxon>
        <taxon>Metazoa</taxon>
        <taxon>Ecdysozoa</taxon>
        <taxon>Nematoda</taxon>
        <taxon>Chromadorea</taxon>
        <taxon>Rhabditida</taxon>
        <taxon>Tylenchina</taxon>
        <taxon>Panagrolaimomorpha</taxon>
        <taxon>Panagrolaimoidea</taxon>
        <taxon>Panagrolaimidae</taxon>
        <taxon>Panagrellus</taxon>
    </lineage>
</organism>
<reference evidence="2" key="1">
    <citation type="journal article" date="2013" name="Genetics">
        <title>The draft genome and transcriptome of Panagrellus redivivus are shaped by the harsh demands of a free-living lifestyle.</title>
        <authorList>
            <person name="Srinivasan J."/>
            <person name="Dillman A.R."/>
            <person name="Macchietto M.G."/>
            <person name="Heikkinen L."/>
            <person name="Lakso M."/>
            <person name="Fracchia K.M."/>
            <person name="Antoshechkin I."/>
            <person name="Mortazavi A."/>
            <person name="Wong G."/>
            <person name="Sternberg P.W."/>
        </authorList>
    </citation>
    <scope>NUCLEOTIDE SEQUENCE [LARGE SCALE GENOMIC DNA]</scope>
    <source>
        <strain evidence="2">MT8872</strain>
    </source>
</reference>